<evidence type="ECO:0000256" key="1">
    <source>
        <dbReference type="ARBA" id="ARBA00004141"/>
    </source>
</evidence>
<evidence type="ECO:0000256" key="3">
    <source>
        <dbReference type="ARBA" id="ARBA00022679"/>
    </source>
</evidence>
<dbReference type="EC" id="2.7.8.31" evidence="10"/>
<proteinExistence type="inferred from homology"/>
<keyword evidence="11" id="KW-1185">Reference proteome</keyword>
<protein>
    <submittedName>
        <fullName evidence="10">UDP-glucose:undecaprenyl-phosphate glucose-1-phosphate transferase</fullName>
        <ecNumber evidence="10">2.7.8.31</ecNumber>
    </submittedName>
</protein>
<dbReference type="EMBL" id="CP143423">
    <property type="protein sequence ID" value="WVX49728.1"/>
    <property type="molecule type" value="Genomic_DNA"/>
</dbReference>
<name>A0ABZ2BUW6_9RHOB</name>
<feature type="transmembrane region" description="Helical" evidence="8">
    <location>
        <begin position="277"/>
        <end position="298"/>
    </location>
</feature>
<sequence>MALGLRRSALEPLWLLCVAVCIDVPVFALAFWFMLYGTVESALFQPLIAATWALFAAAVFVSSMVAIGAYRSAIMADRFGFVMRSFLCVIIPVLGLAGVAPMESFGAAVLAGALALGGAIIPTRMGARVIVGWVIETGLIARRAVIAGGGEEAARLIRGLGARQGNDIRVFGIFDDRDDTRSPTQVLGVPKIGGYEDLLAFVRASEVDLVIIALPFAAEQRIKWLLDEFRVLPVEVGISTYSKDYAFDRNAARGPYLERLRRSFSPECRLTKRLFDVFFAIFALVLLWPVLVCAALAVRLESAGPILFRQQRHGYNDRIIDVLKFRSMYADASDPKARQVVTRGDPRVTRVGRFLRRSSIDELPQLFNVLRGDLSLVGPRPHAIEAQSSQQERFTQIVDGYSARHRLPPGITGWAQINGWRGEIDNAQKLEARYKHDLFYIENWSLWLDLKILVLTPFSLLSSKGAY</sequence>
<evidence type="ECO:0000259" key="9">
    <source>
        <dbReference type="Pfam" id="PF02397"/>
    </source>
</evidence>
<accession>A0ABZ2BUW6</accession>
<organism evidence="10 11">
    <name type="scientific">Roseobacter fucihabitans</name>
    <dbReference type="NCBI Taxonomy" id="1537242"/>
    <lineage>
        <taxon>Bacteria</taxon>
        <taxon>Pseudomonadati</taxon>
        <taxon>Pseudomonadota</taxon>
        <taxon>Alphaproteobacteria</taxon>
        <taxon>Rhodobacterales</taxon>
        <taxon>Roseobacteraceae</taxon>
        <taxon>Roseobacter</taxon>
    </lineage>
</organism>
<feature type="transmembrane region" description="Helical" evidence="8">
    <location>
        <begin position="81"/>
        <end position="99"/>
    </location>
</feature>
<evidence type="ECO:0000256" key="2">
    <source>
        <dbReference type="ARBA" id="ARBA00006464"/>
    </source>
</evidence>
<dbReference type="InterPro" id="IPR017475">
    <property type="entry name" value="EPS_sugar_tfrase"/>
</dbReference>
<evidence type="ECO:0000256" key="7">
    <source>
        <dbReference type="ARBA" id="ARBA00023169"/>
    </source>
</evidence>
<evidence type="ECO:0000313" key="11">
    <source>
        <dbReference type="Proteomes" id="UP001318682"/>
    </source>
</evidence>
<dbReference type="InterPro" id="IPR003362">
    <property type="entry name" value="Bact_transf"/>
</dbReference>
<dbReference type="GO" id="GO:0089702">
    <property type="term" value="F:undecaprenyl-phosphate glucose phosphotransferase activity"/>
    <property type="evidence" value="ECO:0007669"/>
    <property type="project" value="UniProtKB-EC"/>
</dbReference>
<dbReference type="Pfam" id="PF02397">
    <property type="entry name" value="Bac_transf"/>
    <property type="match status" value="1"/>
</dbReference>
<dbReference type="PANTHER" id="PTHR30576:SF0">
    <property type="entry name" value="UNDECAPRENYL-PHOSPHATE N-ACETYLGALACTOSAMINYL 1-PHOSPHATE TRANSFERASE-RELATED"/>
    <property type="match status" value="1"/>
</dbReference>
<comment type="similarity">
    <text evidence="2">Belongs to the bacterial sugar transferase family.</text>
</comment>
<keyword evidence="5 8" id="KW-1133">Transmembrane helix</keyword>
<feature type="domain" description="Bacterial sugar transferase" evidence="9">
    <location>
        <begin position="272"/>
        <end position="461"/>
    </location>
</feature>
<keyword evidence="7" id="KW-0270">Exopolysaccharide synthesis</keyword>
<feature type="transmembrane region" description="Helical" evidence="8">
    <location>
        <begin position="12"/>
        <end position="35"/>
    </location>
</feature>
<comment type="subcellular location">
    <subcellularLocation>
        <location evidence="1">Membrane</location>
        <topology evidence="1">Multi-pass membrane protein</topology>
    </subcellularLocation>
</comment>
<dbReference type="PANTHER" id="PTHR30576">
    <property type="entry name" value="COLANIC BIOSYNTHESIS UDP-GLUCOSE LIPID CARRIER TRANSFERASE"/>
    <property type="match status" value="1"/>
</dbReference>
<dbReference type="Proteomes" id="UP001318682">
    <property type="component" value="Chromosome"/>
</dbReference>
<evidence type="ECO:0000256" key="6">
    <source>
        <dbReference type="ARBA" id="ARBA00023136"/>
    </source>
</evidence>
<dbReference type="Pfam" id="PF13727">
    <property type="entry name" value="CoA_binding_3"/>
    <property type="match status" value="1"/>
</dbReference>
<feature type="transmembrane region" description="Helical" evidence="8">
    <location>
        <begin position="47"/>
        <end position="69"/>
    </location>
</feature>
<gene>
    <name evidence="10" type="primary">wcaJ</name>
    <name evidence="10" type="ORF">ROLI_028230</name>
</gene>
<dbReference type="NCBIfam" id="TIGR03025">
    <property type="entry name" value="EPS_sugtrans"/>
    <property type="match status" value="1"/>
</dbReference>
<dbReference type="Gene3D" id="3.40.50.720">
    <property type="entry name" value="NAD(P)-binding Rossmann-like Domain"/>
    <property type="match status" value="1"/>
</dbReference>
<evidence type="ECO:0000256" key="4">
    <source>
        <dbReference type="ARBA" id="ARBA00022692"/>
    </source>
</evidence>
<reference evidence="11" key="1">
    <citation type="submission" date="2024-01" db="EMBL/GenBank/DDBJ databases">
        <title>Roseobacter fucihabitans sp. nov., isolated from the brown alga Fucus spiralis.</title>
        <authorList>
            <person name="Hahnke S."/>
            <person name="Berger M."/>
            <person name="Schlingloff A."/>
            <person name="Athale I."/>
            <person name="Neumann-Schaal M."/>
            <person name="Adenaya A."/>
            <person name="Poehlein A."/>
            <person name="Daniel R."/>
            <person name="Pertersen J."/>
            <person name="Brinkhoff T."/>
        </authorList>
    </citation>
    <scope>NUCLEOTIDE SEQUENCE [LARGE SCALE GENOMIC DNA]</scope>
    <source>
        <strain evidence="11">B14</strain>
    </source>
</reference>
<evidence type="ECO:0000313" key="10">
    <source>
        <dbReference type="EMBL" id="WVX49728.1"/>
    </source>
</evidence>
<evidence type="ECO:0000256" key="5">
    <source>
        <dbReference type="ARBA" id="ARBA00022989"/>
    </source>
</evidence>
<keyword evidence="4 8" id="KW-0812">Transmembrane</keyword>
<dbReference type="InterPro" id="IPR036291">
    <property type="entry name" value="NAD(P)-bd_dom_sf"/>
</dbReference>
<keyword evidence="3 10" id="KW-0808">Transferase</keyword>
<evidence type="ECO:0000256" key="8">
    <source>
        <dbReference type="SAM" id="Phobius"/>
    </source>
</evidence>
<feature type="transmembrane region" description="Helical" evidence="8">
    <location>
        <begin position="105"/>
        <end position="123"/>
    </location>
</feature>
<dbReference type="SUPFAM" id="SSF51735">
    <property type="entry name" value="NAD(P)-binding Rossmann-fold domains"/>
    <property type="match status" value="1"/>
</dbReference>
<keyword evidence="6 8" id="KW-0472">Membrane</keyword>